<protein>
    <submittedName>
        <fullName evidence="2">Uncharacterized protein</fullName>
    </submittedName>
</protein>
<keyword evidence="3" id="KW-1185">Reference proteome</keyword>
<feature type="transmembrane region" description="Helical" evidence="1">
    <location>
        <begin position="120"/>
        <end position="142"/>
    </location>
</feature>
<proteinExistence type="predicted"/>
<dbReference type="EMBL" id="BAABGZ010000053">
    <property type="protein sequence ID" value="GAA4360743.1"/>
    <property type="molecule type" value="Genomic_DNA"/>
</dbReference>
<keyword evidence="1" id="KW-0472">Membrane</keyword>
<reference evidence="3" key="1">
    <citation type="journal article" date="2019" name="Int. J. Syst. Evol. Microbiol.">
        <title>The Global Catalogue of Microorganisms (GCM) 10K type strain sequencing project: providing services to taxonomists for standard genome sequencing and annotation.</title>
        <authorList>
            <consortium name="The Broad Institute Genomics Platform"/>
            <consortium name="The Broad Institute Genome Sequencing Center for Infectious Disease"/>
            <person name="Wu L."/>
            <person name="Ma J."/>
        </authorList>
    </citation>
    <scope>NUCLEOTIDE SEQUENCE [LARGE SCALE GENOMIC DNA]</scope>
    <source>
        <strain evidence="3">JCM 17923</strain>
    </source>
</reference>
<organism evidence="2 3">
    <name type="scientific">Hymenobacter saemangeumensis</name>
    <dbReference type="NCBI Taxonomy" id="1084522"/>
    <lineage>
        <taxon>Bacteria</taxon>
        <taxon>Pseudomonadati</taxon>
        <taxon>Bacteroidota</taxon>
        <taxon>Cytophagia</taxon>
        <taxon>Cytophagales</taxon>
        <taxon>Hymenobacteraceae</taxon>
        <taxon>Hymenobacter</taxon>
    </lineage>
</organism>
<accession>A0ABP8IKG5</accession>
<dbReference type="Proteomes" id="UP001501153">
    <property type="component" value="Unassembled WGS sequence"/>
</dbReference>
<gene>
    <name evidence="2" type="ORF">GCM10023185_27460</name>
</gene>
<evidence type="ECO:0000313" key="2">
    <source>
        <dbReference type="EMBL" id="GAA4360743.1"/>
    </source>
</evidence>
<name>A0ABP8IKG5_9BACT</name>
<evidence type="ECO:0000256" key="1">
    <source>
        <dbReference type="SAM" id="Phobius"/>
    </source>
</evidence>
<keyword evidence="1" id="KW-0812">Transmembrane</keyword>
<comment type="caution">
    <text evidence="2">The sequence shown here is derived from an EMBL/GenBank/DDBJ whole genome shotgun (WGS) entry which is preliminary data.</text>
</comment>
<sequence length="207" mass="21839">MLILSVILSPACYKKADLQALVASVEAKSRPTLTLPAAEVARLLAPQLLPLLPTPDNLVAAGQRASDLLGAQLKQGTQQSLDQVTASVAASTQQLTAAAAALTKAAEGVPRSVPVDFLRGWGHVFGLALGPVAVVLLILWGAGAFSGVAQAKYDQLLGVAQAVGAERDFYKAQIQRFRKDMGTTKEMRKTTQQLFPPYVPTPVAAQR</sequence>
<keyword evidence="1" id="KW-1133">Transmembrane helix</keyword>
<evidence type="ECO:0000313" key="3">
    <source>
        <dbReference type="Proteomes" id="UP001501153"/>
    </source>
</evidence>
<dbReference type="RefSeq" id="WP_345236646.1">
    <property type="nucleotide sequence ID" value="NZ_BAABGZ010000053.1"/>
</dbReference>